<evidence type="ECO:0000256" key="1">
    <source>
        <dbReference type="SAM" id="Phobius"/>
    </source>
</evidence>
<keyword evidence="3" id="KW-1185">Reference proteome</keyword>
<organism evidence="2 3">
    <name type="scientific">Emydomyces testavorans</name>
    <dbReference type="NCBI Taxonomy" id="2070801"/>
    <lineage>
        <taxon>Eukaryota</taxon>
        <taxon>Fungi</taxon>
        <taxon>Dikarya</taxon>
        <taxon>Ascomycota</taxon>
        <taxon>Pezizomycotina</taxon>
        <taxon>Eurotiomycetes</taxon>
        <taxon>Eurotiomycetidae</taxon>
        <taxon>Onygenales</taxon>
        <taxon>Nannizziopsiaceae</taxon>
        <taxon>Emydomyces</taxon>
    </lineage>
</organism>
<name>A0AAF0DCP8_9EURO</name>
<dbReference type="EMBL" id="CP120627">
    <property type="protein sequence ID" value="WEW55117.1"/>
    <property type="molecule type" value="Genomic_DNA"/>
</dbReference>
<evidence type="ECO:0000313" key="2">
    <source>
        <dbReference type="EMBL" id="WEW55117.1"/>
    </source>
</evidence>
<sequence length="76" mass="8254">MAPGQPEGDISLNYSIPKKGFPDLVHLFHVDIDDGAPLDCRFLVLRSGLVVEDLMSSMSALVAVIILVFLSNLDRA</sequence>
<proteinExistence type="predicted"/>
<keyword evidence="1" id="KW-0812">Transmembrane</keyword>
<dbReference type="Proteomes" id="UP001219355">
    <property type="component" value="Chromosome 1"/>
</dbReference>
<dbReference type="AlphaFoldDB" id="A0AAF0DCP8"/>
<accession>A0AAF0DCP8</accession>
<gene>
    <name evidence="2" type="ORF">PRK78_000545</name>
</gene>
<feature type="transmembrane region" description="Helical" evidence="1">
    <location>
        <begin position="54"/>
        <end position="73"/>
    </location>
</feature>
<keyword evidence="1" id="KW-0472">Membrane</keyword>
<evidence type="ECO:0000313" key="3">
    <source>
        <dbReference type="Proteomes" id="UP001219355"/>
    </source>
</evidence>
<reference evidence="2" key="1">
    <citation type="submission" date="2023-03" db="EMBL/GenBank/DDBJ databases">
        <title>Emydomyces testavorans Genome Sequence.</title>
        <authorList>
            <person name="Hoyer L."/>
        </authorList>
    </citation>
    <scope>NUCLEOTIDE SEQUENCE</scope>
    <source>
        <strain evidence="2">16-2883</strain>
    </source>
</reference>
<keyword evidence="1" id="KW-1133">Transmembrane helix</keyword>
<protein>
    <submittedName>
        <fullName evidence="2">Uncharacterized protein</fullName>
    </submittedName>
</protein>